<evidence type="ECO:0000256" key="1">
    <source>
        <dbReference type="ARBA" id="ARBA00005715"/>
    </source>
</evidence>
<organism evidence="15 16">
    <name type="scientific">Sediminispirochaeta smaragdinae (strain DSM 11293 / JCM 15392 / SEBR 4228)</name>
    <name type="common">Spirochaeta smaragdinae</name>
    <dbReference type="NCBI Taxonomy" id="573413"/>
    <lineage>
        <taxon>Bacteria</taxon>
        <taxon>Pseudomonadati</taxon>
        <taxon>Spirochaetota</taxon>
        <taxon>Spirochaetia</taxon>
        <taxon>Spirochaetales</taxon>
        <taxon>Spirochaetaceae</taxon>
        <taxon>Sediminispirochaeta</taxon>
    </lineage>
</organism>
<name>E1R2V0_SEDSS</name>
<evidence type="ECO:0000256" key="6">
    <source>
        <dbReference type="ARBA" id="ARBA00023277"/>
    </source>
</evidence>
<evidence type="ECO:0000256" key="10">
    <source>
        <dbReference type="ARBA" id="ARBA00039095"/>
    </source>
</evidence>
<comment type="function">
    <text evidence="9">Catalyzes the ATP-dependent phosphorylation of 3-oxo-tetronate to 3-oxo-tetronate 4-phosphate.</text>
</comment>
<dbReference type="eggNOG" id="COG3395">
    <property type="taxonomic scope" value="Bacteria"/>
</dbReference>
<dbReference type="KEGG" id="ssm:Spirs_1255"/>
<dbReference type="HOGENOM" id="CLU_029424_1_0_12"/>
<dbReference type="STRING" id="573413.Spirs_1255"/>
<dbReference type="Pfam" id="PF07005">
    <property type="entry name" value="SBD_N"/>
    <property type="match status" value="1"/>
</dbReference>
<dbReference type="GO" id="GO:0016301">
    <property type="term" value="F:kinase activity"/>
    <property type="evidence" value="ECO:0007669"/>
    <property type="project" value="UniProtKB-KW"/>
</dbReference>
<evidence type="ECO:0000256" key="11">
    <source>
        <dbReference type="ARBA" id="ARBA00039461"/>
    </source>
</evidence>
<dbReference type="Pfam" id="PF17042">
    <property type="entry name" value="NBD_C"/>
    <property type="match status" value="1"/>
</dbReference>
<protein>
    <recommendedName>
        <fullName evidence="11">3-oxo-tetronate kinase</fullName>
        <ecNumber evidence="10">2.7.1.217</ecNumber>
    </recommendedName>
    <alternativeName>
        <fullName evidence="12">3-dehydrotetronate 4-kinase</fullName>
    </alternativeName>
</protein>
<proteinExistence type="inferred from homology"/>
<keyword evidence="16" id="KW-1185">Reference proteome</keyword>
<dbReference type="GO" id="GO:0005524">
    <property type="term" value="F:ATP binding"/>
    <property type="evidence" value="ECO:0007669"/>
    <property type="project" value="UniProtKB-KW"/>
</dbReference>
<comment type="catalytic activity">
    <reaction evidence="8">
        <text>3-dehydro-D-erythronate + ATP = 3-dehydro-4-O-phospho-D-erythronate + ADP + H(+)</text>
        <dbReference type="Rhea" id="RHEA:52556"/>
        <dbReference type="ChEBI" id="CHEBI:15378"/>
        <dbReference type="ChEBI" id="CHEBI:30616"/>
        <dbReference type="ChEBI" id="CHEBI:57958"/>
        <dbReference type="ChEBI" id="CHEBI:136593"/>
        <dbReference type="ChEBI" id="CHEBI:456216"/>
        <dbReference type="EC" id="2.7.1.217"/>
    </reaction>
</comment>
<dbReference type="RefSeq" id="WP_013253846.1">
    <property type="nucleotide sequence ID" value="NC_014364.1"/>
</dbReference>
<dbReference type="EC" id="2.7.1.217" evidence="10"/>
<evidence type="ECO:0000256" key="4">
    <source>
        <dbReference type="ARBA" id="ARBA00022777"/>
    </source>
</evidence>
<dbReference type="AlphaFoldDB" id="E1R2V0"/>
<reference evidence="15 16" key="1">
    <citation type="journal article" date="2010" name="Stand. Genomic Sci.">
        <title>Complete genome sequence of Spirochaeta smaragdinae type strain (SEBR 4228).</title>
        <authorList>
            <person name="Mavromatis K."/>
            <person name="Yasawong M."/>
            <person name="Chertkov O."/>
            <person name="Lapidus A."/>
            <person name="Lucas S."/>
            <person name="Nolan M."/>
            <person name="Del Rio T.G."/>
            <person name="Tice H."/>
            <person name="Cheng J.F."/>
            <person name="Pitluck S."/>
            <person name="Liolios K."/>
            <person name="Ivanova N."/>
            <person name="Tapia R."/>
            <person name="Han C."/>
            <person name="Bruce D."/>
            <person name="Goodwin L."/>
            <person name="Pati A."/>
            <person name="Chen A."/>
            <person name="Palaniappan K."/>
            <person name="Land M."/>
            <person name="Hauser L."/>
            <person name="Chang Y.J."/>
            <person name="Jeffries C.D."/>
            <person name="Detter J.C."/>
            <person name="Rohde M."/>
            <person name="Brambilla E."/>
            <person name="Spring S."/>
            <person name="Goker M."/>
            <person name="Sikorski J."/>
            <person name="Woyke T."/>
            <person name="Bristow J."/>
            <person name="Eisen J.A."/>
            <person name="Markowitz V."/>
            <person name="Hugenholtz P."/>
            <person name="Klenk H.P."/>
            <person name="Kyrpides N.C."/>
        </authorList>
    </citation>
    <scope>NUCLEOTIDE SEQUENCE [LARGE SCALE GENOMIC DNA]</scope>
    <source>
        <strain evidence="16">DSM 11293 / JCM 15392 / SEBR 4228</strain>
    </source>
</reference>
<dbReference type="InterPro" id="IPR042213">
    <property type="entry name" value="NBD_C_sf"/>
</dbReference>
<dbReference type="NCBIfam" id="NF043035">
    <property type="entry name" value="OxoTetrKin"/>
    <property type="match status" value="1"/>
</dbReference>
<keyword evidence="3" id="KW-0547">Nucleotide-binding</keyword>
<dbReference type="InterPro" id="IPR010737">
    <property type="entry name" value="4-carb_acid_sugar_kinase_N"/>
</dbReference>
<dbReference type="SUPFAM" id="SSF142764">
    <property type="entry name" value="YgbK-like"/>
    <property type="match status" value="1"/>
</dbReference>
<comment type="catalytic activity">
    <reaction evidence="7">
        <text>3-dehydro-L-erythronate + ATP = 3-dehydro-4-O-phospho-L-erythronate + ADP + H(+)</text>
        <dbReference type="Rhea" id="RHEA:52552"/>
        <dbReference type="ChEBI" id="CHEBI:15378"/>
        <dbReference type="ChEBI" id="CHEBI:30616"/>
        <dbReference type="ChEBI" id="CHEBI:136592"/>
        <dbReference type="ChEBI" id="CHEBI:136670"/>
        <dbReference type="ChEBI" id="CHEBI:456216"/>
        <dbReference type="EC" id="2.7.1.217"/>
    </reaction>
</comment>
<keyword evidence="2" id="KW-0808">Transferase</keyword>
<dbReference type="InterPro" id="IPR037051">
    <property type="entry name" value="4-carb_acid_sugar_kinase_N_sf"/>
</dbReference>
<evidence type="ECO:0000256" key="7">
    <source>
        <dbReference type="ARBA" id="ARBA00035898"/>
    </source>
</evidence>
<evidence type="ECO:0000256" key="8">
    <source>
        <dbReference type="ARBA" id="ARBA00036346"/>
    </source>
</evidence>
<keyword evidence="6" id="KW-0119">Carbohydrate metabolism</keyword>
<dbReference type="InterPro" id="IPR050007">
    <property type="entry name" value="OtnK"/>
</dbReference>
<dbReference type="EMBL" id="CP002116">
    <property type="protein sequence ID" value="ADK80382.1"/>
    <property type="molecule type" value="Genomic_DNA"/>
</dbReference>
<dbReference type="Gene3D" id="3.40.50.10840">
    <property type="entry name" value="Putative sugar-binding, N-terminal domain"/>
    <property type="match status" value="1"/>
</dbReference>
<feature type="domain" description="Four-carbon acid sugar kinase N-terminal" evidence="13">
    <location>
        <begin position="3"/>
        <end position="227"/>
    </location>
</feature>
<dbReference type="Gene3D" id="3.40.980.20">
    <property type="entry name" value="Four-carbon acid sugar kinase, nucleotide binding domain"/>
    <property type="match status" value="1"/>
</dbReference>
<evidence type="ECO:0000256" key="3">
    <source>
        <dbReference type="ARBA" id="ARBA00022741"/>
    </source>
</evidence>
<evidence type="ECO:0000256" key="12">
    <source>
        <dbReference type="ARBA" id="ARBA00041377"/>
    </source>
</evidence>
<evidence type="ECO:0000259" key="13">
    <source>
        <dbReference type="Pfam" id="PF07005"/>
    </source>
</evidence>
<evidence type="ECO:0000259" key="14">
    <source>
        <dbReference type="Pfam" id="PF17042"/>
    </source>
</evidence>
<dbReference type="OrthoDB" id="9778478at2"/>
<comment type="similarity">
    <text evidence="1">Belongs to the four-carbon acid sugar kinase family.</text>
</comment>
<evidence type="ECO:0000256" key="5">
    <source>
        <dbReference type="ARBA" id="ARBA00022840"/>
    </source>
</evidence>
<keyword evidence="4" id="KW-0418">Kinase</keyword>
<gene>
    <name evidence="15" type="ordered locus">Spirs_1255</name>
</gene>
<evidence type="ECO:0000313" key="16">
    <source>
        <dbReference type="Proteomes" id="UP000002318"/>
    </source>
</evidence>
<keyword evidence="5" id="KW-0067">ATP-binding</keyword>
<evidence type="ECO:0000313" key="15">
    <source>
        <dbReference type="EMBL" id="ADK80382.1"/>
    </source>
</evidence>
<evidence type="ECO:0000256" key="2">
    <source>
        <dbReference type="ARBA" id="ARBA00022679"/>
    </source>
</evidence>
<dbReference type="InterPro" id="IPR031475">
    <property type="entry name" value="NBD_C"/>
</dbReference>
<sequence>MNIGVIADDFTGATDIAGFLVTNGIRTIQTTGIPDERFEAEAEAYVISLKSRSCPAEEAVHLSLEALHWLRDKGCEQIFFKYCSTFDSTTKGNIGPVTDALLDEMGEEFTILCPALPVNGRTLYRGYLFVGNQLLSESGMQHHPVTPMRDSNIARLMEQQSRGKAGNVYVEVLDKGPSALKRELLSLKEKGIRYAVMDTLNQGHLDTIGAAVADLPLVTGGSGLAAGIARNLHKEGEKRSAGEAGRPKKGATVIIAGSCSKATNRQVARYREKAPSQFIDALRCRTDAGYLDELYAWTTAAIEDGATPLLYATKQASELEKPAYASQDVGRAIEELFGKLASRLLGAGVKNFIVAGGETAGKVVQSLGLSAFFIGPQIDPGVPWVRAVGQELYLALKSGNFGSDDFFVKAQEFFV</sequence>
<evidence type="ECO:0000256" key="9">
    <source>
        <dbReference type="ARBA" id="ARBA00037335"/>
    </source>
</evidence>
<feature type="domain" description="Four-carbon acid sugar kinase nucleotide binding" evidence="14">
    <location>
        <begin position="253"/>
        <end position="407"/>
    </location>
</feature>
<accession>E1R2V0</accession>
<dbReference type="Proteomes" id="UP000002318">
    <property type="component" value="Chromosome"/>
</dbReference>